<accession>A0A6M3KGD0</accession>
<dbReference type="EMBL" id="MT141532">
    <property type="protein sequence ID" value="QJA65115.1"/>
    <property type="molecule type" value="Genomic_DNA"/>
</dbReference>
<name>A0A6M3KGD0_9ZZZZ</name>
<sequence>MAEERDYILTLVSGKKRSGKTYRTKQEVDAYSMSDPRIGRQGKKVLIFDTQLEDHWSGYKTLYYDADEENEFIRAKAIIAFTKSPVIEIRRIIPRKRDGMQMTATDMVTAIQTINKFFRKGLLVLEDINKIIQTSAQQVYLTDALISTRHIQQDIILHYQSLGAVPPKMYQNAEIIRFHKQADSIDRYKNRIPCFEILKLGEITVNRWYKQGHPYIFVYLSPTEEKIYNVPWDEFKITCEEYLLSDSSLLKSLTNKLNIDGTKKFPTPESAINNWIEEHKYYWVQPQ</sequence>
<gene>
    <name evidence="2" type="ORF">MM415A00629_0009</name>
    <name evidence="1" type="ORF">MM415B00433_0023</name>
</gene>
<protein>
    <submittedName>
        <fullName evidence="2">Uncharacterized protein</fullName>
    </submittedName>
</protein>
<reference evidence="2" key="1">
    <citation type="submission" date="2020-03" db="EMBL/GenBank/DDBJ databases">
        <title>The deep terrestrial virosphere.</title>
        <authorList>
            <person name="Holmfeldt K."/>
            <person name="Nilsson E."/>
            <person name="Simone D."/>
            <person name="Lopez-Fernandez M."/>
            <person name="Wu X."/>
            <person name="de Brujin I."/>
            <person name="Lundin D."/>
            <person name="Andersson A."/>
            <person name="Bertilsson S."/>
            <person name="Dopson M."/>
        </authorList>
    </citation>
    <scope>NUCLEOTIDE SEQUENCE</scope>
    <source>
        <strain evidence="2">MM415A00629</strain>
        <strain evidence="1">MM415B00433</strain>
    </source>
</reference>
<evidence type="ECO:0000313" key="1">
    <source>
        <dbReference type="EMBL" id="QJA65115.1"/>
    </source>
</evidence>
<dbReference type="EMBL" id="MT142439">
    <property type="protein sequence ID" value="QJA80870.1"/>
    <property type="molecule type" value="Genomic_DNA"/>
</dbReference>
<proteinExistence type="predicted"/>
<organism evidence="2">
    <name type="scientific">viral metagenome</name>
    <dbReference type="NCBI Taxonomy" id="1070528"/>
    <lineage>
        <taxon>unclassified sequences</taxon>
        <taxon>metagenomes</taxon>
        <taxon>organismal metagenomes</taxon>
    </lineage>
</organism>
<evidence type="ECO:0000313" key="2">
    <source>
        <dbReference type="EMBL" id="QJA80870.1"/>
    </source>
</evidence>
<dbReference type="AlphaFoldDB" id="A0A6M3KGD0"/>